<sequence length="64" mass="7179">MIGSPSNRCATDWLNVNLLVLVNNMASKRPIPTPAVEDNTITLKSQLNTIYLISYHLFYLVVCV</sequence>
<accession>A0A0E9X988</accession>
<protein>
    <submittedName>
        <fullName evidence="1">Uncharacterized protein</fullName>
    </submittedName>
</protein>
<proteinExistence type="predicted"/>
<dbReference type="AlphaFoldDB" id="A0A0E9X988"/>
<organism evidence="1">
    <name type="scientific">Anguilla anguilla</name>
    <name type="common">European freshwater eel</name>
    <name type="synonym">Muraena anguilla</name>
    <dbReference type="NCBI Taxonomy" id="7936"/>
    <lineage>
        <taxon>Eukaryota</taxon>
        <taxon>Metazoa</taxon>
        <taxon>Chordata</taxon>
        <taxon>Craniata</taxon>
        <taxon>Vertebrata</taxon>
        <taxon>Euteleostomi</taxon>
        <taxon>Actinopterygii</taxon>
        <taxon>Neopterygii</taxon>
        <taxon>Teleostei</taxon>
        <taxon>Anguilliformes</taxon>
        <taxon>Anguillidae</taxon>
        <taxon>Anguilla</taxon>
    </lineage>
</organism>
<dbReference type="EMBL" id="GBXM01010334">
    <property type="protein sequence ID" value="JAH98243.1"/>
    <property type="molecule type" value="Transcribed_RNA"/>
</dbReference>
<reference evidence="1" key="2">
    <citation type="journal article" date="2015" name="Fish Shellfish Immunol.">
        <title>Early steps in the European eel (Anguilla anguilla)-Vibrio vulnificus interaction in the gills: Role of the RtxA13 toxin.</title>
        <authorList>
            <person name="Callol A."/>
            <person name="Pajuelo D."/>
            <person name="Ebbesson L."/>
            <person name="Teles M."/>
            <person name="MacKenzie S."/>
            <person name="Amaro C."/>
        </authorList>
    </citation>
    <scope>NUCLEOTIDE SEQUENCE</scope>
</reference>
<evidence type="ECO:0000313" key="1">
    <source>
        <dbReference type="EMBL" id="JAH98243.1"/>
    </source>
</evidence>
<name>A0A0E9X988_ANGAN</name>
<reference evidence="1" key="1">
    <citation type="submission" date="2014-11" db="EMBL/GenBank/DDBJ databases">
        <authorList>
            <person name="Amaro Gonzalez C."/>
        </authorList>
    </citation>
    <scope>NUCLEOTIDE SEQUENCE</scope>
</reference>